<accession>A0ABU9AVL3</accession>
<sequence>MLRLPKLGDAGVVFVEGLVAGYSHKTFMTRIGGSFKCLTVVVTGSDLSLTTSFPYTVFARDLDIEHLIPLGKILKVEERGSIVEVEFLNEAGLPAKFSLRLRKAGEFVSAMRAKAFVSP</sequence>
<proteinExistence type="predicted"/>
<reference evidence="1 2" key="1">
    <citation type="submission" date="2024-04" db="EMBL/GenBank/DDBJ databases">
        <title>Luteolibacter sp. isolated from soil.</title>
        <authorList>
            <person name="An J."/>
        </authorList>
    </citation>
    <scope>NUCLEOTIDE SEQUENCE [LARGE SCALE GENOMIC DNA]</scope>
    <source>
        <strain evidence="1 2">Y139</strain>
    </source>
</reference>
<name>A0ABU9AVL3_9BACT</name>
<organism evidence="1 2">
    <name type="scientific">Luteolibacter soli</name>
    <dbReference type="NCBI Taxonomy" id="3135280"/>
    <lineage>
        <taxon>Bacteria</taxon>
        <taxon>Pseudomonadati</taxon>
        <taxon>Verrucomicrobiota</taxon>
        <taxon>Verrucomicrobiia</taxon>
        <taxon>Verrucomicrobiales</taxon>
        <taxon>Verrucomicrobiaceae</taxon>
        <taxon>Luteolibacter</taxon>
    </lineage>
</organism>
<dbReference type="EMBL" id="JBBUKT010000005">
    <property type="protein sequence ID" value="MEK7951794.1"/>
    <property type="molecule type" value="Genomic_DNA"/>
</dbReference>
<evidence type="ECO:0000313" key="1">
    <source>
        <dbReference type="EMBL" id="MEK7951794.1"/>
    </source>
</evidence>
<dbReference type="Proteomes" id="UP001371305">
    <property type="component" value="Unassembled WGS sequence"/>
</dbReference>
<protein>
    <submittedName>
        <fullName evidence="1">Uncharacterized protein</fullName>
    </submittedName>
</protein>
<evidence type="ECO:0000313" key="2">
    <source>
        <dbReference type="Proteomes" id="UP001371305"/>
    </source>
</evidence>
<comment type="caution">
    <text evidence="1">The sequence shown here is derived from an EMBL/GenBank/DDBJ whole genome shotgun (WGS) entry which is preliminary data.</text>
</comment>
<keyword evidence="2" id="KW-1185">Reference proteome</keyword>
<dbReference type="RefSeq" id="WP_341405542.1">
    <property type="nucleotide sequence ID" value="NZ_JBBUKT010000005.1"/>
</dbReference>
<gene>
    <name evidence="1" type="ORF">WKV53_14850</name>
</gene>